<proteinExistence type="predicted"/>
<feature type="transmembrane region" description="Helical" evidence="1">
    <location>
        <begin position="115"/>
        <end position="136"/>
    </location>
</feature>
<dbReference type="AlphaFoldDB" id="A0A318LNN2"/>
<comment type="caution">
    <text evidence="2">The sequence shown here is derived from an EMBL/GenBank/DDBJ whole genome shotgun (WGS) entry which is preliminary data.</text>
</comment>
<dbReference type="PANTHER" id="PTHR40057:SF1">
    <property type="entry name" value="SLR1162 PROTEIN"/>
    <property type="match status" value="1"/>
</dbReference>
<gene>
    <name evidence="2" type="ORF">BA062_12220</name>
</gene>
<dbReference type="EMBL" id="MASU01000005">
    <property type="protein sequence ID" value="PXY36196.1"/>
    <property type="molecule type" value="Genomic_DNA"/>
</dbReference>
<sequence length="175" mass="18356">MTAALPVTVLVSRTARTDGAALLRWAHGLCQDAARFPGHLASHVGTAETGGSVTVHIGVSFACSADLARWERSDARARRLAEGDRLTRGEPVALSLADLGPAGAPPAGGRLRSAILIWVALFPPAAAVNALLIPYLDAWPGLARTLVLTLVLVPVVVFGTLPPLQRALARRSRPR</sequence>
<accession>A0A318LNN2</accession>
<dbReference type="RefSeq" id="WP_110336196.1">
    <property type="nucleotide sequence ID" value="NZ_JBHVKT010000012.1"/>
</dbReference>
<keyword evidence="1" id="KW-1133">Transmembrane helix</keyword>
<reference evidence="2 3" key="1">
    <citation type="submission" date="2016-07" db="EMBL/GenBank/DDBJ databases">
        <title>Draft genome sequence of Prauserella sp. YIM 121212, isolated from alkaline soil.</title>
        <authorList>
            <person name="Ruckert C."/>
            <person name="Albersmeier A."/>
            <person name="Jiang C.-L."/>
            <person name="Jiang Y."/>
            <person name="Kalinowski J."/>
            <person name="Schneider O."/>
            <person name="Winkler A."/>
            <person name="Zotchev S.B."/>
        </authorList>
    </citation>
    <scope>NUCLEOTIDE SEQUENCE [LARGE SCALE GENOMIC DNA]</scope>
    <source>
        <strain evidence="2 3">YIM 121212</strain>
    </source>
</reference>
<feature type="transmembrane region" description="Helical" evidence="1">
    <location>
        <begin position="142"/>
        <end position="164"/>
    </location>
</feature>
<dbReference type="PANTHER" id="PTHR40057">
    <property type="entry name" value="SLR1162 PROTEIN"/>
    <property type="match status" value="1"/>
</dbReference>
<organism evidence="2 3">
    <name type="scientific">Prauserella flavalba</name>
    <dbReference type="NCBI Taxonomy" id="1477506"/>
    <lineage>
        <taxon>Bacteria</taxon>
        <taxon>Bacillati</taxon>
        <taxon>Actinomycetota</taxon>
        <taxon>Actinomycetes</taxon>
        <taxon>Pseudonocardiales</taxon>
        <taxon>Pseudonocardiaceae</taxon>
        <taxon>Prauserella</taxon>
    </lineage>
</organism>
<dbReference type="OrthoDB" id="3698831at2"/>
<evidence type="ECO:0000256" key="1">
    <source>
        <dbReference type="SAM" id="Phobius"/>
    </source>
</evidence>
<keyword evidence="1" id="KW-0472">Membrane</keyword>
<dbReference type="InterPro" id="IPR011008">
    <property type="entry name" value="Dimeric_a/b-barrel"/>
</dbReference>
<evidence type="ECO:0008006" key="4">
    <source>
        <dbReference type="Google" id="ProtNLM"/>
    </source>
</evidence>
<dbReference type="SUPFAM" id="SSF54909">
    <property type="entry name" value="Dimeric alpha+beta barrel"/>
    <property type="match status" value="1"/>
</dbReference>
<evidence type="ECO:0000313" key="2">
    <source>
        <dbReference type="EMBL" id="PXY36196.1"/>
    </source>
</evidence>
<name>A0A318LNN2_9PSEU</name>
<keyword evidence="3" id="KW-1185">Reference proteome</keyword>
<keyword evidence="1" id="KW-0812">Transmembrane</keyword>
<protein>
    <recommendedName>
        <fullName evidence="4">Antibiotic biosynthesis monooxygenase</fullName>
    </recommendedName>
</protein>
<dbReference type="InterPro" id="IPR038762">
    <property type="entry name" value="ABM_predict"/>
</dbReference>
<evidence type="ECO:0000313" key="3">
    <source>
        <dbReference type="Proteomes" id="UP000247892"/>
    </source>
</evidence>
<dbReference type="Proteomes" id="UP000247892">
    <property type="component" value="Unassembled WGS sequence"/>
</dbReference>